<dbReference type="GeneTree" id="ENSGT01050000245377"/>
<accession>A0A3Q2WTH5</accession>
<dbReference type="STRING" id="8153.ENSHBUP00000029115"/>
<dbReference type="SUPFAM" id="SSF56219">
    <property type="entry name" value="DNase I-like"/>
    <property type="match status" value="1"/>
</dbReference>
<dbReference type="InterPro" id="IPR036691">
    <property type="entry name" value="Endo/exonu/phosph_ase_sf"/>
</dbReference>
<dbReference type="AlphaFoldDB" id="A0A3Q2WTH5"/>
<reference evidence="1" key="2">
    <citation type="submission" date="2025-09" db="UniProtKB">
        <authorList>
            <consortium name="Ensembl"/>
        </authorList>
    </citation>
    <scope>IDENTIFICATION</scope>
</reference>
<sequence length="166" mass="18873">RSRVSHNSGHCKLCGFTLLIIRRNLDSQVLKHYTDQEGRWVVLDACLQGQKVILVNIYAPNSPQPQFFHEVCKTVWNIGNTNIVSGGDFNQVRDVFLDKSSRPRPSKDPVKCCCRRCVRETEPGGYMETSSSSRKRLYFLFASSSSLNLLSGVSPSGESNRWFLQW</sequence>
<evidence type="ECO:0008006" key="3">
    <source>
        <dbReference type="Google" id="ProtNLM"/>
    </source>
</evidence>
<dbReference type="Proteomes" id="UP000264840">
    <property type="component" value="Unplaced"/>
</dbReference>
<proteinExistence type="predicted"/>
<evidence type="ECO:0000313" key="1">
    <source>
        <dbReference type="Ensembl" id="ENSHBUP00000029115.1"/>
    </source>
</evidence>
<dbReference type="Gene3D" id="3.60.10.10">
    <property type="entry name" value="Endonuclease/exonuclease/phosphatase"/>
    <property type="match status" value="1"/>
</dbReference>
<reference evidence="1" key="1">
    <citation type="submission" date="2025-08" db="UniProtKB">
        <authorList>
            <consortium name="Ensembl"/>
        </authorList>
    </citation>
    <scope>IDENTIFICATION</scope>
</reference>
<keyword evidence="2" id="KW-1185">Reference proteome</keyword>
<organism evidence="1 2">
    <name type="scientific">Haplochromis burtoni</name>
    <name type="common">Burton's mouthbrooder</name>
    <name type="synonym">Chromis burtoni</name>
    <dbReference type="NCBI Taxonomy" id="8153"/>
    <lineage>
        <taxon>Eukaryota</taxon>
        <taxon>Metazoa</taxon>
        <taxon>Chordata</taxon>
        <taxon>Craniata</taxon>
        <taxon>Vertebrata</taxon>
        <taxon>Euteleostomi</taxon>
        <taxon>Actinopterygii</taxon>
        <taxon>Neopterygii</taxon>
        <taxon>Teleostei</taxon>
        <taxon>Neoteleostei</taxon>
        <taxon>Acanthomorphata</taxon>
        <taxon>Ovalentaria</taxon>
        <taxon>Cichlomorphae</taxon>
        <taxon>Cichliformes</taxon>
        <taxon>Cichlidae</taxon>
        <taxon>African cichlids</taxon>
        <taxon>Pseudocrenilabrinae</taxon>
        <taxon>Haplochromini</taxon>
        <taxon>Haplochromis</taxon>
    </lineage>
</organism>
<evidence type="ECO:0000313" key="2">
    <source>
        <dbReference type="Proteomes" id="UP000264840"/>
    </source>
</evidence>
<protein>
    <recommendedName>
        <fullName evidence="3">Endonuclease/exonuclease/phosphatase domain-containing protein</fullName>
    </recommendedName>
</protein>
<dbReference type="Ensembl" id="ENSHBUT00000018910.1">
    <property type="protein sequence ID" value="ENSHBUP00000029115.1"/>
    <property type="gene ID" value="ENSHBUG00000013334.1"/>
</dbReference>
<name>A0A3Q2WTH5_HAPBU</name>